<feature type="region of interest" description="Disordered" evidence="2">
    <location>
        <begin position="638"/>
        <end position="669"/>
    </location>
</feature>
<dbReference type="EMBL" id="KE346363">
    <property type="protein sequence ID" value="KJE92151.1"/>
    <property type="molecule type" value="Genomic_DNA"/>
</dbReference>
<protein>
    <submittedName>
        <fullName evidence="3">Uncharacterized protein</fullName>
    </submittedName>
</protein>
<dbReference type="AlphaFoldDB" id="A0A0D2UAV6"/>
<dbReference type="Proteomes" id="UP000008743">
    <property type="component" value="Unassembled WGS sequence"/>
</dbReference>
<dbReference type="InParanoid" id="A0A0D2UAV6"/>
<feature type="compositionally biased region" description="Polar residues" evidence="2">
    <location>
        <begin position="39"/>
        <end position="50"/>
    </location>
</feature>
<gene>
    <name evidence="3" type="ORF">CAOG_003171</name>
</gene>
<organism evidence="3 4">
    <name type="scientific">Capsaspora owczarzaki (strain ATCC 30864)</name>
    <dbReference type="NCBI Taxonomy" id="595528"/>
    <lineage>
        <taxon>Eukaryota</taxon>
        <taxon>Filasterea</taxon>
        <taxon>Capsaspora</taxon>
    </lineage>
</organism>
<evidence type="ECO:0000256" key="1">
    <source>
        <dbReference type="SAM" id="Coils"/>
    </source>
</evidence>
<evidence type="ECO:0000313" key="4">
    <source>
        <dbReference type="Proteomes" id="UP000008743"/>
    </source>
</evidence>
<accession>A0A0D2UAV6</accession>
<evidence type="ECO:0000256" key="2">
    <source>
        <dbReference type="SAM" id="MobiDB-lite"/>
    </source>
</evidence>
<name>A0A0D2UAV6_CAPO3</name>
<dbReference type="OMA" id="SERRMQE"/>
<reference evidence="4" key="1">
    <citation type="submission" date="2011-02" db="EMBL/GenBank/DDBJ databases">
        <title>The Genome Sequence of Capsaspora owczarzaki ATCC 30864.</title>
        <authorList>
            <person name="Russ C."/>
            <person name="Cuomo C."/>
            <person name="Burger G."/>
            <person name="Gray M.W."/>
            <person name="Holland P.W.H."/>
            <person name="King N."/>
            <person name="Lang F.B.F."/>
            <person name="Roger A.J."/>
            <person name="Ruiz-Trillo I."/>
            <person name="Young S.K."/>
            <person name="Zeng Q."/>
            <person name="Gargeya S."/>
            <person name="Alvarado L."/>
            <person name="Berlin A."/>
            <person name="Chapman S.B."/>
            <person name="Chen Z."/>
            <person name="Freedman E."/>
            <person name="Gellesch M."/>
            <person name="Goldberg J."/>
            <person name="Griggs A."/>
            <person name="Gujja S."/>
            <person name="Heilman E."/>
            <person name="Heiman D."/>
            <person name="Howarth C."/>
            <person name="Mehta T."/>
            <person name="Neiman D."/>
            <person name="Pearson M."/>
            <person name="Roberts A."/>
            <person name="Saif S."/>
            <person name="Shea T."/>
            <person name="Shenoy N."/>
            <person name="Sisk P."/>
            <person name="Stolte C."/>
            <person name="Sykes S."/>
            <person name="White J."/>
            <person name="Yandava C."/>
            <person name="Haas B."/>
            <person name="Nusbaum C."/>
            <person name="Birren B."/>
        </authorList>
    </citation>
    <scope>NUCLEOTIDE SEQUENCE</scope>
    <source>
        <strain evidence="4">ATCC 30864</strain>
    </source>
</reference>
<feature type="coiled-coil region" evidence="1">
    <location>
        <begin position="229"/>
        <end position="279"/>
    </location>
</feature>
<evidence type="ECO:0000313" key="3">
    <source>
        <dbReference type="EMBL" id="KJE92151.1"/>
    </source>
</evidence>
<keyword evidence="1" id="KW-0175">Coiled coil</keyword>
<feature type="coiled-coil region" evidence="1">
    <location>
        <begin position="309"/>
        <end position="438"/>
    </location>
</feature>
<dbReference type="STRING" id="595528.A0A0D2UAV6"/>
<feature type="coiled-coil region" evidence="1">
    <location>
        <begin position="508"/>
        <end position="556"/>
    </location>
</feature>
<keyword evidence="4" id="KW-1185">Reference proteome</keyword>
<dbReference type="RefSeq" id="XP_004364010.1">
    <property type="nucleotide sequence ID" value="XM_004363953.2"/>
</dbReference>
<feature type="compositionally biased region" description="Basic and acidic residues" evidence="2">
    <location>
        <begin position="638"/>
        <end position="656"/>
    </location>
</feature>
<feature type="region of interest" description="Disordered" evidence="2">
    <location>
        <begin position="17"/>
        <end position="63"/>
    </location>
</feature>
<dbReference type="PhylomeDB" id="A0A0D2UAV6"/>
<sequence length="748" mass="81762">MADAEELARIERGRALLSKKTKKLNKPTAAPAAVAAAETSETGALQQQTHGQHERSGIAAAGAVAASEDKPAAAAAALFEHDAAAAAAAPIAFADAIAARTVHNNINAAAERRAGSAARPPLPQSFMDESFSYFGGDPAAEQQAIAMPPPAQQQTPIVAAAVTGSMDAPRVLHGYAQSPQLEPHPTFAAAAQYHQPAAAHNGTMPVDDPVLRDKLAAAESKVYQLDAALVTALRDAEQLRSHHQQLQQQLQAQLEQQYHTQLAEQANHFKQQAQEAEKLVVQLRQGHLQDRQAWEREAKQKDAARQADVLQQTAEKEDLRQTIHHLESKLHEATASTKSNVDTLEQRERELDQLKRDNSAIDTKLNQAVARSELIEQERTQERNQLNADLAAARKRAEAAEHSAKQSDARAADADARTKALEQRAVAAEARVTSLEQRAIVPQQDLPTAASLFQKPAASPTVEAQLRHEISKLKEDLERLHVAARDREDFEPLYQQVSTQLLERDNELAAAKIALESKQSQILALQQAESKLLAERQQLEKQVQDKDDEIAQMIEAEELRVDAELNAELDAGKHSSGVADHLEQLGTLQTEVRAGENQRLQLEVTIGTLTHERDQLRSQLNVALEKEKQLQQALNLAKEERKQRADEPQARPRDFADASPTIGRASEHEKGVQQHLERTVAAATEQAAEQASGLALLEMRLSSLVGHIAKLKTALGQERGRNSMLLHLCRDQEQQLSNLVQGGAVASN</sequence>
<proteinExistence type="predicted"/>